<keyword evidence="1" id="KW-0436">Ligase</keyword>
<dbReference type="SUPFAM" id="SSF56801">
    <property type="entry name" value="Acetyl-CoA synthetase-like"/>
    <property type="match status" value="1"/>
</dbReference>
<proteinExistence type="predicted"/>
<dbReference type="RefSeq" id="WP_274053108.1">
    <property type="nucleotide sequence ID" value="NZ_CP059693.1"/>
</dbReference>
<gene>
    <name evidence="1" type="ORF">H3N35_04750</name>
</gene>
<dbReference type="InterPro" id="IPR053158">
    <property type="entry name" value="CapK_Type1_Caps_Biosynth"/>
</dbReference>
<reference evidence="1 2" key="1">
    <citation type="journal article" date="2022" name="Mar. Drugs">
        <title>Bioassay-Guided Fractionation Leads to the Detection of Cholic Acid Generated by the Rare Thalassomonas sp.</title>
        <authorList>
            <person name="Pheiffer F."/>
            <person name="Schneider Y.K."/>
            <person name="Hansen E.H."/>
            <person name="Andersen J.H."/>
            <person name="Isaksson J."/>
            <person name="Busche T."/>
            <person name="R C."/>
            <person name="Kalinowski J."/>
            <person name="Zyl L.V."/>
            <person name="Trindade M."/>
        </authorList>
    </citation>
    <scope>NUCLEOTIDE SEQUENCE [LARGE SCALE GENOMIC DNA]</scope>
    <source>
        <strain evidence="1 2">A5K-61T</strain>
    </source>
</reference>
<dbReference type="EMBL" id="CP059693">
    <property type="protein sequence ID" value="WDE12785.1"/>
    <property type="molecule type" value="Genomic_DNA"/>
</dbReference>
<name>A0ABY7VGB8_9GAMM</name>
<dbReference type="PANTHER" id="PTHR36932:SF1">
    <property type="entry name" value="CAPSULAR POLYSACCHARIDE BIOSYNTHESIS PROTEIN"/>
    <property type="match status" value="1"/>
</dbReference>
<sequence length="397" mass="44890">MLFKDFLWWLLKENRLVNFLYRECFVYLFPVNKQPVSADAGIIDKSSLLSSAGGGKSTRLPAIKGYSSGTTNQPLTVYRSIKSVLLEEYIIKSFYKSIAVPLRPRIAVLRGEQIKVNTDGDGIYWRQQFFSKRLLMSSYHISQSSFRAYLAALETYKPDVIMAYPSAITLLAKFAKGISWQARWKLSAVFTSSESFSKENQQLVREVFGNVFDHYGQAERVAALQQCRQQHYHVREDYSQVEFIEDEHGIRIVGSNLHNKAMVLTRYDTKDYIKGLSLDIACSCGNPAPYVEQILGRDDDYIILPDGSHIGRLDVAFKGITGLVECQLEQRALDSIIVRMVPEKAQDIHVLKAGIADNLRAYLGENVTLVFQVSDEIPRTAAGKFQSVIRSKDIDSA</sequence>
<accession>A0ABY7VGB8</accession>
<keyword evidence="2" id="KW-1185">Reference proteome</keyword>
<dbReference type="PANTHER" id="PTHR36932">
    <property type="entry name" value="CAPSULAR POLYSACCHARIDE BIOSYNTHESIS PROTEIN"/>
    <property type="match status" value="1"/>
</dbReference>
<evidence type="ECO:0000313" key="2">
    <source>
        <dbReference type="Proteomes" id="UP001215231"/>
    </source>
</evidence>
<protein>
    <submittedName>
        <fullName evidence="1">Phenylacetate--CoA ligase family protein</fullName>
    </submittedName>
</protein>
<organism evidence="1 2">
    <name type="scientific">Thalassomonas haliotis</name>
    <dbReference type="NCBI Taxonomy" id="485448"/>
    <lineage>
        <taxon>Bacteria</taxon>
        <taxon>Pseudomonadati</taxon>
        <taxon>Pseudomonadota</taxon>
        <taxon>Gammaproteobacteria</taxon>
        <taxon>Alteromonadales</taxon>
        <taxon>Colwelliaceae</taxon>
        <taxon>Thalassomonas</taxon>
    </lineage>
</organism>
<dbReference type="Proteomes" id="UP001215231">
    <property type="component" value="Chromosome"/>
</dbReference>
<evidence type="ECO:0000313" key="1">
    <source>
        <dbReference type="EMBL" id="WDE12785.1"/>
    </source>
</evidence>
<dbReference type="GO" id="GO:0016874">
    <property type="term" value="F:ligase activity"/>
    <property type="evidence" value="ECO:0007669"/>
    <property type="project" value="UniProtKB-KW"/>
</dbReference>
<dbReference type="InterPro" id="IPR042099">
    <property type="entry name" value="ANL_N_sf"/>
</dbReference>
<dbReference type="Gene3D" id="3.40.50.12780">
    <property type="entry name" value="N-terminal domain of ligase-like"/>
    <property type="match status" value="1"/>
</dbReference>